<keyword evidence="4 5" id="KW-0472">Membrane</keyword>
<feature type="transmembrane region" description="Helical" evidence="5">
    <location>
        <begin position="106"/>
        <end position="126"/>
    </location>
</feature>
<dbReference type="Pfam" id="PF00083">
    <property type="entry name" value="Sugar_tr"/>
    <property type="match status" value="1"/>
</dbReference>
<dbReference type="Proteomes" id="UP001329430">
    <property type="component" value="Unassembled WGS sequence"/>
</dbReference>
<dbReference type="Gene3D" id="1.20.1250.20">
    <property type="entry name" value="MFS general substrate transporter like domains"/>
    <property type="match status" value="2"/>
</dbReference>
<dbReference type="AlphaFoldDB" id="A0AAN7ZFI1"/>
<comment type="caution">
    <text evidence="6">The sequence shown here is derived from an EMBL/GenBank/DDBJ whole genome shotgun (WGS) entry which is preliminary data.</text>
</comment>
<dbReference type="GO" id="GO:0022857">
    <property type="term" value="F:transmembrane transporter activity"/>
    <property type="evidence" value="ECO:0007669"/>
    <property type="project" value="InterPro"/>
</dbReference>
<feature type="transmembrane region" description="Helical" evidence="5">
    <location>
        <begin position="206"/>
        <end position="224"/>
    </location>
</feature>
<dbReference type="InterPro" id="IPR036259">
    <property type="entry name" value="MFS_trans_sf"/>
</dbReference>
<reference evidence="6 7" key="1">
    <citation type="journal article" date="2024" name="Insects">
        <title>An Improved Chromosome-Level Genome Assembly of the Firefly Pyrocoelia pectoralis.</title>
        <authorList>
            <person name="Fu X."/>
            <person name="Meyer-Rochow V.B."/>
            <person name="Ballantyne L."/>
            <person name="Zhu X."/>
        </authorList>
    </citation>
    <scope>NUCLEOTIDE SEQUENCE [LARGE SCALE GENOMIC DNA]</scope>
    <source>
        <strain evidence="6">XCY_ONT2</strain>
    </source>
</reference>
<sequence>MANEDGELKDLMTDDKEDPNVDIVEKSIGVLGRWHIAIYLAVMFGRVPGMWQQLSIIVIAPPINVTCVDNITDKCSTNCSDVIYDRSVFTETIQTQWNLICDKSQLPYLAQTITICGIMVGSFLFGMLSDKYGRRNPLIYGVILQLMSSGAIAFAPWFWLFVILRFTAAMAAGGVMITSFVLIMELIVATIVSFDSIFLFRDWHHIQLAITLPCLLLLSYYWIVPESPRWLLKGHFFDLFRRRNIRIRTICISVNWFVCGMCFYGGVQYIGQLGGNSFINITISALFQYQWNVWYGYIITTVYIYSAELFPTIIRNRGVAICSISARIGSMITPFIVGLAVIKPWLPSVNFVSHL</sequence>
<gene>
    <name evidence="6" type="ORF">RI129_000197</name>
</gene>
<dbReference type="InterPro" id="IPR005828">
    <property type="entry name" value="MFS_sugar_transport-like"/>
</dbReference>
<evidence type="ECO:0000256" key="5">
    <source>
        <dbReference type="SAM" id="Phobius"/>
    </source>
</evidence>
<evidence type="ECO:0000256" key="2">
    <source>
        <dbReference type="ARBA" id="ARBA00022692"/>
    </source>
</evidence>
<keyword evidence="3 5" id="KW-1133">Transmembrane helix</keyword>
<name>A0AAN7ZFI1_9COLE</name>
<feature type="transmembrane region" description="Helical" evidence="5">
    <location>
        <begin position="171"/>
        <end position="194"/>
    </location>
</feature>
<organism evidence="6 7">
    <name type="scientific">Pyrocoelia pectoralis</name>
    <dbReference type="NCBI Taxonomy" id="417401"/>
    <lineage>
        <taxon>Eukaryota</taxon>
        <taxon>Metazoa</taxon>
        <taxon>Ecdysozoa</taxon>
        <taxon>Arthropoda</taxon>
        <taxon>Hexapoda</taxon>
        <taxon>Insecta</taxon>
        <taxon>Pterygota</taxon>
        <taxon>Neoptera</taxon>
        <taxon>Endopterygota</taxon>
        <taxon>Coleoptera</taxon>
        <taxon>Polyphaga</taxon>
        <taxon>Elateriformia</taxon>
        <taxon>Elateroidea</taxon>
        <taxon>Lampyridae</taxon>
        <taxon>Lampyrinae</taxon>
        <taxon>Pyrocoelia</taxon>
    </lineage>
</organism>
<feature type="transmembrane region" description="Helical" evidence="5">
    <location>
        <begin position="138"/>
        <end position="164"/>
    </location>
</feature>
<feature type="transmembrane region" description="Helical" evidence="5">
    <location>
        <begin position="294"/>
        <end position="314"/>
    </location>
</feature>
<protein>
    <submittedName>
        <fullName evidence="6">Uncharacterized protein</fullName>
    </submittedName>
</protein>
<dbReference type="GO" id="GO:0016020">
    <property type="term" value="C:membrane"/>
    <property type="evidence" value="ECO:0007669"/>
    <property type="project" value="UniProtKB-SubCell"/>
</dbReference>
<dbReference type="PANTHER" id="PTHR24064">
    <property type="entry name" value="SOLUTE CARRIER FAMILY 22 MEMBER"/>
    <property type="match status" value="1"/>
</dbReference>
<evidence type="ECO:0000313" key="7">
    <source>
        <dbReference type="Proteomes" id="UP001329430"/>
    </source>
</evidence>
<feature type="transmembrane region" description="Helical" evidence="5">
    <location>
        <begin position="326"/>
        <end position="346"/>
    </location>
</feature>
<accession>A0AAN7ZFI1</accession>
<evidence type="ECO:0000256" key="3">
    <source>
        <dbReference type="ARBA" id="ARBA00022989"/>
    </source>
</evidence>
<keyword evidence="7" id="KW-1185">Reference proteome</keyword>
<dbReference type="EMBL" id="JAVRBK010000061">
    <property type="protein sequence ID" value="KAK5637823.1"/>
    <property type="molecule type" value="Genomic_DNA"/>
</dbReference>
<evidence type="ECO:0000256" key="4">
    <source>
        <dbReference type="ARBA" id="ARBA00023136"/>
    </source>
</evidence>
<comment type="subcellular location">
    <subcellularLocation>
        <location evidence="1">Membrane</location>
        <topology evidence="1">Multi-pass membrane protein</topology>
    </subcellularLocation>
</comment>
<evidence type="ECO:0000256" key="1">
    <source>
        <dbReference type="ARBA" id="ARBA00004141"/>
    </source>
</evidence>
<dbReference type="SUPFAM" id="SSF103473">
    <property type="entry name" value="MFS general substrate transporter"/>
    <property type="match status" value="1"/>
</dbReference>
<proteinExistence type="predicted"/>
<feature type="transmembrane region" description="Helical" evidence="5">
    <location>
        <begin position="245"/>
        <end position="267"/>
    </location>
</feature>
<keyword evidence="2 5" id="KW-0812">Transmembrane</keyword>
<evidence type="ECO:0000313" key="6">
    <source>
        <dbReference type="EMBL" id="KAK5637823.1"/>
    </source>
</evidence>